<gene>
    <name evidence="8" type="ORF">GRI89_06105</name>
</gene>
<dbReference type="GO" id="GO:0006508">
    <property type="term" value="P:proteolysis"/>
    <property type="evidence" value="ECO:0007669"/>
    <property type="project" value="UniProtKB-KW"/>
</dbReference>
<sequence>MTRIALVCPGKPILRERADAVLALAEAEFPRAELCFSKQCFEHDGHFAGSDDARLEAFVNAANDAQYDAVWFAMGGYGAARIAADAMARLGDEARDKTYLGYSDAGVLLSALYRDRIGTPVHGPLAGDVRREGGDDAIRRVLRYLSGQETAPEPLDAQPTVAFNLMTLAMLVGTDLMPDLSGHVVMVEEVAEHLYAIDRLFFHVTQHLRGCAGIRLGRITEVPKNDRPFGCDEVAIAQYWCDRSGIPYLGRADIGHDAANRIVPFGVEARASRS</sequence>
<proteinExistence type="inferred from homology"/>
<dbReference type="SUPFAM" id="SSF141986">
    <property type="entry name" value="LD-carboxypeptidase A C-terminal domain-like"/>
    <property type="match status" value="1"/>
</dbReference>
<feature type="domain" description="LD-carboxypeptidase N-terminal" evidence="6">
    <location>
        <begin position="4"/>
        <end position="115"/>
    </location>
</feature>
<evidence type="ECO:0000259" key="6">
    <source>
        <dbReference type="Pfam" id="PF02016"/>
    </source>
</evidence>
<comment type="caution">
    <text evidence="8">The sequence shown here is derived from an EMBL/GenBank/DDBJ whole genome shotgun (WGS) entry which is preliminary data.</text>
</comment>
<dbReference type="Gene3D" id="3.50.30.60">
    <property type="entry name" value="LD-carboxypeptidase A C-terminal domain-like"/>
    <property type="match status" value="1"/>
</dbReference>
<dbReference type="GO" id="GO:0004180">
    <property type="term" value="F:carboxypeptidase activity"/>
    <property type="evidence" value="ECO:0007669"/>
    <property type="project" value="UniProtKB-KW"/>
</dbReference>
<dbReference type="InterPro" id="IPR040921">
    <property type="entry name" value="Peptidase_S66C"/>
</dbReference>
<keyword evidence="4" id="KW-0378">Hydrolase</keyword>
<keyword evidence="9" id="KW-1185">Reference proteome</keyword>
<dbReference type="AlphaFoldDB" id="A0A6I4SSY2"/>
<dbReference type="InterPro" id="IPR027461">
    <property type="entry name" value="Carboxypeptidase_A_C_sf"/>
</dbReference>
<dbReference type="Gene3D" id="3.40.50.10740">
    <property type="entry name" value="Class I glutamine amidotransferase-like"/>
    <property type="match status" value="1"/>
</dbReference>
<name>A0A6I4SSY2_9SPHN</name>
<dbReference type="Pfam" id="PF02016">
    <property type="entry name" value="Peptidase_S66"/>
    <property type="match status" value="1"/>
</dbReference>
<dbReference type="OrthoDB" id="9807329at2"/>
<evidence type="ECO:0000256" key="1">
    <source>
        <dbReference type="ARBA" id="ARBA00010233"/>
    </source>
</evidence>
<accession>A0A6I4SSY2</accession>
<comment type="similarity">
    <text evidence="1">Belongs to the peptidase S66 family.</text>
</comment>
<organism evidence="8 9">
    <name type="scientific">Croceibacterium salegens</name>
    <dbReference type="NCBI Taxonomy" id="1737568"/>
    <lineage>
        <taxon>Bacteria</taxon>
        <taxon>Pseudomonadati</taxon>
        <taxon>Pseudomonadota</taxon>
        <taxon>Alphaproteobacteria</taxon>
        <taxon>Sphingomonadales</taxon>
        <taxon>Erythrobacteraceae</taxon>
        <taxon>Croceibacterium</taxon>
    </lineage>
</organism>
<evidence type="ECO:0000256" key="3">
    <source>
        <dbReference type="ARBA" id="ARBA00022670"/>
    </source>
</evidence>
<dbReference type="EMBL" id="WTYM01000033">
    <property type="protein sequence ID" value="MXO59111.1"/>
    <property type="molecule type" value="Genomic_DNA"/>
</dbReference>
<dbReference type="InterPro" id="IPR029062">
    <property type="entry name" value="Class_I_gatase-like"/>
</dbReference>
<evidence type="ECO:0000259" key="7">
    <source>
        <dbReference type="Pfam" id="PF17676"/>
    </source>
</evidence>
<dbReference type="InterPro" id="IPR003507">
    <property type="entry name" value="S66_fam"/>
</dbReference>
<keyword evidence="5" id="KW-0720">Serine protease</keyword>
<evidence type="ECO:0000313" key="8">
    <source>
        <dbReference type="EMBL" id="MXO59111.1"/>
    </source>
</evidence>
<dbReference type="Proteomes" id="UP000433652">
    <property type="component" value="Unassembled WGS sequence"/>
</dbReference>
<evidence type="ECO:0000256" key="5">
    <source>
        <dbReference type="ARBA" id="ARBA00022825"/>
    </source>
</evidence>
<evidence type="ECO:0000256" key="4">
    <source>
        <dbReference type="ARBA" id="ARBA00022801"/>
    </source>
</evidence>
<dbReference type="RefSeq" id="WP_159793259.1">
    <property type="nucleotide sequence ID" value="NZ_WTYM01000033.1"/>
</dbReference>
<dbReference type="CDD" id="cd07025">
    <property type="entry name" value="Peptidase_S66"/>
    <property type="match status" value="1"/>
</dbReference>
<dbReference type="PANTHER" id="PTHR30237:SF2">
    <property type="entry name" value="MUREIN TETRAPEPTIDE CARBOXYPEPTIDASE"/>
    <property type="match status" value="1"/>
</dbReference>
<dbReference type="Pfam" id="PF17676">
    <property type="entry name" value="Peptidase_S66C"/>
    <property type="match status" value="1"/>
</dbReference>
<dbReference type="InterPro" id="IPR040449">
    <property type="entry name" value="Peptidase_S66_N"/>
</dbReference>
<evidence type="ECO:0000313" key="9">
    <source>
        <dbReference type="Proteomes" id="UP000433652"/>
    </source>
</evidence>
<evidence type="ECO:0000256" key="2">
    <source>
        <dbReference type="ARBA" id="ARBA00022645"/>
    </source>
</evidence>
<dbReference type="PANTHER" id="PTHR30237">
    <property type="entry name" value="MURAMOYLTETRAPEPTIDE CARBOXYPEPTIDASE"/>
    <property type="match status" value="1"/>
</dbReference>
<keyword evidence="2 8" id="KW-0121">Carboxypeptidase</keyword>
<dbReference type="SUPFAM" id="SSF52317">
    <property type="entry name" value="Class I glutamine amidotransferase-like"/>
    <property type="match status" value="1"/>
</dbReference>
<dbReference type="GO" id="GO:0008236">
    <property type="term" value="F:serine-type peptidase activity"/>
    <property type="evidence" value="ECO:0007669"/>
    <property type="project" value="UniProtKB-KW"/>
</dbReference>
<feature type="domain" description="LD-carboxypeptidase C-terminal" evidence="7">
    <location>
        <begin position="164"/>
        <end position="270"/>
    </location>
</feature>
<dbReference type="InterPro" id="IPR027478">
    <property type="entry name" value="LdcA_N"/>
</dbReference>
<keyword evidence="3" id="KW-0645">Protease</keyword>
<reference evidence="8 9" key="1">
    <citation type="submission" date="2019-12" db="EMBL/GenBank/DDBJ databases">
        <title>Genomic-based taxomic classification of the family Erythrobacteraceae.</title>
        <authorList>
            <person name="Xu L."/>
        </authorList>
    </citation>
    <scope>NUCLEOTIDE SEQUENCE [LARGE SCALE GENOMIC DNA]</scope>
    <source>
        <strain evidence="8 9">MCCC 1K01500</strain>
    </source>
</reference>
<protein>
    <submittedName>
        <fullName evidence="8">LD-carboxypeptidase</fullName>
    </submittedName>
</protein>